<reference evidence="1 2" key="1">
    <citation type="submission" date="2015-09" db="EMBL/GenBank/DDBJ databases">
        <authorList>
            <consortium name="Pathogen Informatics"/>
        </authorList>
    </citation>
    <scope>NUCLEOTIDE SEQUENCE [LARGE SCALE GENOMIC DNA]</scope>
    <source>
        <strain evidence="1 2">2789STDY5834863</strain>
    </source>
</reference>
<dbReference type="Proteomes" id="UP000095431">
    <property type="component" value="Unassembled WGS sequence"/>
</dbReference>
<gene>
    <name evidence="1" type="ORF">ERS852478_03509</name>
</gene>
<proteinExistence type="predicted"/>
<name>A0A174GZP8_9FIRM</name>
<dbReference type="EMBL" id="CYZN01000036">
    <property type="protein sequence ID" value="CUO66637.1"/>
    <property type="molecule type" value="Genomic_DNA"/>
</dbReference>
<organism evidence="1 2">
    <name type="scientific">Blautia wexlerae</name>
    <dbReference type="NCBI Taxonomy" id="418240"/>
    <lineage>
        <taxon>Bacteria</taxon>
        <taxon>Bacillati</taxon>
        <taxon>Bacillota</taxon>
        <taxon>Clostridia</taxon>
        <taxon>Lachnospirales</taxon>
        <taxon>Lachnospiraceae</taxon>
        <taxon>Blautia</taxon>
    </lineage>
</organism>
<accession>A0A174GZP8</accession>
<evidence type="ECO:0000313" key="1">
    <source>
        <dbReference type="EMBL" id="CUO66637.1"/>
    </source>
</evidence>
<sequence length="50" mass="5987">MHKKTREIVLEKLRSKLIEYLKLIVWPNSVVEDGRKIKIMALDVDFMETE</sequence>
<dbReference type="AlphaFoldDB" id="A0A174GZP8"/>
<dbReference type="RefSeq" id="WP_182438158.1">
    <property type="nucleotide sequence ID" value="NZ_JAAOIB010000166.1"/>
</dbReference>
<protein>
    <submittedName>
        <fullName evidence="1">Uncharacterized protein</fullName>
    </submittedName>
</protein>
<evidence type="ECO:0000313" key="2">
    <source>
        <dbReference type="Proteomes" id="UP000095431"/>
    </source>
</evidence>